<dbReference type="InterPro" id="IPR016169">
    <property type="entry name" value="FAD-bd_PCMH_sub2"/>
</dbReference>
<organism evidence="7 8">
    <name type="scientific">Agrocybe chaxingu</name>
    <dbReference type="NCBI Taxonomy" id="84603"/>
    <lineage>
        <taxon>Eukaryota</taxon>
        <taxon>Fungi</taxon>
        <taxon>Dikarya</taxon>
        <taxon>Basidiomycota</taxon>
        <taxon>Agaricomycotina</taxon>
        <taxon>Agaricomycetes</taxon>
        <taxon>Agaricomycetidae</taxon>
        <taxon>Agaricales</taxon>
        <taxon>Agaricineae</taxon>
        <taxon>Strophariaceae</taxon>
        <taxon>Agrocybe</taxon>
    </lineage>
</organism>
<reference evidence="7" key="1">
    <citation type="submission" date="2022-07" db="EMBL/GenBank/DDBJ databases">
        <title>Genome Sequence of Agrocybe chaxingu.</title>
        <authorList>
            <person name="Buettner E."/>
        </authorList>
    </citation>
    <scope>NUCLEOTIDE SEQUENCE</scope>
    <source>
        <strain evidence="7">MP-N11</strain>
    </source>
</reference>
<dbReference type="AlphaFoldDB" id="A0A9W8MS95"/>
<evidence type="ECO:0000313" key="7">
    <source>
        <dbReference type="EMBL" id="KAJ3494506.1"/>
    </source>
</evidence>
<dbReference type="Gene3D" id="3.40.462.20">
    <property type="match status" value="1"/>
</dbReference>
<evidence type="ECO:0000256" key="5">
    <source>
        <dbReference type="ARBA" id="ARBA00023002"/>
    </source>
</evidence>
<dbReference type="PROSITE" id="PS51387">
    <property type="entry name" value="FAD_PCMH"/>
    <property type="match status" value="1"/>
</dbReference>
<dbReference type="EMBL" id="JANKHO010002123">
    <property type="protein sequence ID" value="KAJ3494506.1"/>
    <property type="molecule type" value="Genomic_DNA"/>
</dbReference>
<keyword evidence="3" id="KW-0285">Flavoprotein</keyword>
<evidence type="ECO:0000313" key="8">
    <source>
        <dbReference type="Proteomes" id="UP001148786"/>
    </source>
</evidence>
<dbReference type="InterPro" id="IPR050416">
    <property type="entry name" value="FAD-linked_Oxidoreductase"/>
</dbReference>
<comment type="similarity">
    <text evidence="2">Belongs to the oxygen-dependent FAD-linked oxidoreductase family.</text>
</comment>
<dbReference type="InterPro" id="IPR006094">
    <property type="entry name" value="Oxid_FAD_bind_N"/>
</dbReference>
<feature type="domain" description="FAD-binding PCMH-type" evidence="6">
    <location>
        <begin position="125"/>
        <end position="297"/>
    </location>
</feature>
<accession>A0A9W8MS95</accession>
<dbReference type="Gene3D" id="3.30.465.10">
    <property type="match status" value="1"/>
</dbReference>
<dbReference type="PANTHER" id="PTHR42973">
    <property type="entry name" value="BINDING OXIDOREDUCTASE, PUTATIVE (AFU_ORTHOLOGUE AFUA_1G17690)-RELATED"/>
    <property type="match status" value="1"/>
</dbReference>
<dbReference type="GO" id="GO:0071949">
    <property type="term" value="F:FAD binding"/>
    <property type="evidence" value="ECO:0007669"/>
    <property type="project" value="InterPro"/>
</dbReference>
<keyword evidence="8" id="KW-1185">Reference proteome</keyword>
<keyword evidence="5" id="KW-0560">Oxidoreductase</keyword>
<dbReference type="InterPro" id="IPR012951">
    <property type="entry name" value="BBE"/>
</dbReference>
<gene>
    <name evidence="7" type="ORF">NLJ89_g10794</name>
</gene>
<protein>
    <recommendedName>
        <fullName evidence="6">FAD-binding PCMH-type domain-containing protein</fullName>
    </recommendedName>
</protein>
<keyword evidence="4" id="KW-0274">FAD</keyword>
<evidence type="ECO:0000256" key="2">
    <source>
        <dbReference type="ARBA" id="ARBA00005466"/>
    </source>
</evidence>
<dbReference type="GO" id="GO:0016491">
    <property type="term" value="F:oxidoreductase activity"/>
    <property type="evidence" value="ECO:0007669"/>
    <property type="project" value="UniProtKB-KW"/>
</dbReference>
<dbReference type="Pfam" id="PF01565">
    <property type="entry name" value="FAD_binding_4"/>
    <property type="match status" value="1"/>
</dbReference>
<comment type="cofactor">
    <cofactor evidence="1">
        <name>FAD</name>
        <dbReference type="ChEBI" id="CHEBI:57692"/>
    </cofactor>
</comment>
<proteinExistence type="inferred from homology"/>
<dbReference type="SUPFAM" id="SSF56176">
    <property type="entry name" value="FAD-binding/transporter-associated domain-like"/>
    <property type="match status" value="1"/>
</dbReference>
<dbReference type="Pfam" id="PF08031">
    <property type="entry name" value="BBE"/>
    <property type="match status" value="1"/>
</dbReference>
<evidence type="ECO:0000256" key="4">
    <source>
        <dbReference type="ARBA" id="ARBA00022827"/>
    </source>
</evidence>
<dbReference type="PANTHER" id="PTHR42973:SF39">
    <property type="entry name" value="FAD-BINDING PCMH-TYPE DOMAIN-CONTAINING PROTEIN"/>
    <property type="match status" value="1"/>
</dbReference>
<evidence type="ECO:0000256" key="1">
    <source>
        <dbReference type="ARBA" id="ARBA00001974"/>
    </source>
</evidence>
<evidence type="ECO:0000256" key="3">
    <source>
        <dbReference type="ARBA" id="ARBA00022630"/>
    </source>
</evidence>
<dbReference type="OrthoDB" id="407275at2759"/>
<evidence type="ECO:0000259" key="6">
    <source>
        <dbReference type="PROSITE" id="PS51387"/>
    </source>
</evidence>
<dbReference type="InterPro" id="IPR036318">
    <property type="entry name" value="FAD-bd_PCMH-like_sf"/>
</dbReference>
<dbReference type="InterPro" id="IPR016166">
    <property type="entry name" value="FAD-bd_PCMH"/>
</dbReference>
<name>A0A9W8MS95_9AGAR</name>
<comment type="caution">
    <text evidence="7">The sequence shown here is derived from an EMBL/GenBank/DDBJ whole genome shotgun (WGS) entry which is preliminary data.</text>
</comment>
<dbReference type="Proteomes" id="UP001148786">
    <property type="component" value="Unassembled WGS sequence"/>
</dbReference>
<sequence>METLLFWFTYWMSHSAQDLRYHGAHHILPRRRERTAGGKSLHSPPSLTTVIFVRMCGTQTCSAKHFVRPKAAMVSHLGKSFLVLAALANVVLADFIPSITGQGFKVLTPGNPQYSNASTAFNLRFTFQPAAIAYPNNAQDASIAMRIGAQFGYKVVARSGGHSYIANGLGGKNGVLVLDMSSFNTVFVDPSTNIATIGPGNRLGDVALALNDHGRAMPHGTCPYVGIGGHSGYGGYGFTSRKWGLTLDTIVSLDVVLANGTIVSASETNYPDLFWALRGASSSFGIVTSIHANTFAAPQSATVFEYNWDLSASDAASALSAVQKFVLSPSLPQEWAGELVLGAGSSSGRVAFGLTGGWYAPADQFNAVIQPLLKTLPKPQSQKLTVGTYINSVQYLGGLGRLNTTGIPDSHDTFYVKSLMTPEASPISDQAGQAFMTYLAHEGFGANTDWFVEVELYGGPNSAINNVPFNATAFARRSSLWTIQFYTSAQGGVPPFPREGFTLLDGMVNSIVSNSPKDWDYGAYTNYIDDRLKNWQFLYYGEHYKTLKSLKQQYDPQNTLDFPTAIQEPQ</sequence>